<keyword evidence="3" id="KW-1185">Reference proteome</keyword>
<keyword evidence="1" id="KW-1133">Transmembrane helix</keyword>
<evidence type="ECO:0000313" key="3">
    <source>
        <dbReference type="Proteomes" id="UP000221250"/>
    </source>
</evidence>
<feature type="transmembrane region" description="Helical" evidence="1">
    <location>
        <begin position="6"/>
        <end position="26"/>
    </location>
</feature>
<organism evidence="2 3">
    <name type="scientific">Erwinia phage vB_EamM_Yoloswag</name>
    <dbReference type="NCBI Taxonomy" id="1958956"/>
    <lineage>
        <taxon>Viruses</taxon>
        <taxon>Duplodnaviria</taxon>
        <taxon>Heunggongvirae</taxon>
        <taxon>Uroviricota</taxon>
        <taxon>Caudoviricetes</taxon>
        <taxon>Yoloswagvirus</taxon>
        <taxon>Yoloswagvirus yoloswag</taxon>
    </lineage>
</organism>
<dbReference type="Proteomes" id="UP000221250">
    <property type="component" value="Segment"/>
</dbReference>
<keyword evidence="1" id="KW-0472">Membrane</keyword>
<gene>
    <name evidence="2" type="ORF">YOLOSWAG_37</name>
</gene>
<dbReference type="EMBL" id="KY448244">
    <property type="protein sequence ID" value="AQT28522.1"/>
    <property type="molecule type" value="Genomic_DNA"/>
</dbReference>
<evidence type="ECO:0000313" key="2">
    <source>
        <dbReference type="EMBL" id="AQT28522.1"/>
    </source>
</evidence>
<sequence>MTLSMFLYNFVGIIVAVAVFLLHLHFTERRPRALYLRKQQAALRAVQNGLLHRGQIYEHHSGRKYILLLVTNDTCDDLVKWPVTVSYCDMARENYYSRPLHEFMINMKLCKEL</sequence>
<accession>A0A1S6L2W7</accession>
<proteinExistence type="predicted"/>
<reference evidence="2 3" key="1">
    <citation type="submission" date="2017-01" db="EMBL/GenBank/DDBJ databases">
        <authorList>
            <person name="Mah S.A."/>
            <person name="Swanson W.J."/>
            <person name="Moy G.W."/>
            <person name="Vacquier V.D."/>
        </authorList>
    </citation>
    <scope>NUCLEOTIDE SEQUENCE [LARGE SCALE GENOMIC DNA]</scope>
</reference>
<evidence type="ECO:0000256" key="1">
    <source>
        <dbReference type="SAM" id="Phobius"/>
    </source>
</evidence>
<keyword evidence="1" id="KW-0812">Transmembrane</keyword>
<protein>
    <submittedName>
        <fullName evidence="2">Uncharacterized protein</fullName>
    </submittedName>
</protein>
<name>A0A1S6L2W7_9CAUD</name>